<feature type="transmembrane region" description="Helical" evidence="2">
    <location>
        <begin position="116"/>
        <end position="137"/>
    </location>
</feature>
<dbReference type="InterPro" id="IPR042855">
    <property type="entry name" value="V_SNARE_CC"/>
</dbReference>
<dbReference type="OrthoDB" id="10042941at2759"/>
<dbReference type="InterPro" id="IPR016444">
    <property type="entry name" value="Synaptobrevin/VAMP"/>
</dbReference>
<evidence type="ECO:0000256" key="2">
    <source>
        <dbReference type="SAM" id="Phobius"/>
    </source>
</evidence>
<keyword evidence="5" id="KW-1185">Reference proteome</keyword>
<dbReference type="Proteomes" id="UP000708208">
    <property type="component" value="Unassembled WGS sequence"/>
</dbReference>
<evidence type="ECO:0000259" key="3">
    <source>
        <dbReference type="PROSITE" id="PS50892"/>
    </source>
</evidence>
<dbReference type="EMBL" id="CAJVCH010296966">
    <property type="protein sequence ID" value="CAG7785449.1"/>
    <property type="molecule type" value="Genomic_DNA"/>
</dbReference>
<dbReference type="PANTHER" id="PTHR45701">
    <property type="entry name" value="SYNAPTOBREVIN FAMILY MEMBER"/>
    <property type="match status" value="1"/>
</dbReference>
<keyword evidence="2" id="KW-1133">Transmembrane helix</keyword>
<reference evidence="4" key="1">
    <citation type="submission" date="2021-06" db="EMBL/GenBank/DDBJ databases">
        <authorList>
            <person name="Hodson N. C."/>
            <person name="Mongue J. A."/>
            <person name="Jaron S. K."/>
        </authorList>
    </citation>
    <scope>NUCLEOTIDE SEQUENCE</scope>
</reference>
<comment type="caution">
    <text evidence="4">The sequence shown here is derived from an EMBL/GenBank/DDBJ whole genome shotgun (WGS) entry which is preliminary data.</text>
</comment>
<evidence type="ECO:0000313" key="5">
    <source>
        <dbReference type="Proteomes" id="UP000708208"/>
    </source>
</evidence>
<keyword evidence="2" id="KW-0812">Transmembrane</keyword>
<dbReference type="PROSITE" id="PS50892">
    <property type="entry name" value="V_SNARE"/>
    <property type="match status" value="1"/>
</dbReference>
<feature type="transmembrane region" description="Helical" evidence="2">
    <location>
        <begin position="48"/>
        <end position="69"/>
    </location>
</feature>
<gene>
    <name evidence="4" type="ORF">AFUS01_LOCUS24073</name>
</gene>
<dbReference type="Pfam" id="PF00957">
    <property type="entry name" value="Synaptobrevin"/>
    <property type="match status" value="1"/>
</dbReference>
<evidence type="ECO:0000256" key="1">
    <source>
        <dbReference type="PROSITE-ProRule" id="PRU00290"/>
    </source>
</evidence>
<evidence type="ECO:0000313" key="4">
    <source>
        <dbReference type="EMBL" id="CAG7785449.1"/>
    </source>
</evidence>
<organism evidence="4 5">
    <name type="scientific">Allacma fusca</name>
    <dbReference type="NCBI Taxonomy" id="39272"/>
    <lineage>
        <taxon>Eukaryota</taxon>
        <taxon>Metazoa</taxon>
        <taxon>Ecdysozoa</taxon>
        <taxon>Arthropoda</taxon>
        <taxon>Hexapoda</taxon>
        <taxon>Collembola</taxon>
        <taxon>Symphypleona</taxon>
        <taxon>Sminthuridae</taxon>
        <taxon>Allacma</taxon>
    </lineage>
</organism>
<keyword evidence="2" id="KW-0472">Membrane</keyword>
<sequence>MRMNVEKVLERDQKLSELDDRSNALQQGASQFEQQAGKLKRKYWWKNLKMMIIMGVIALILIIIIGVWISGGTGGSESSSGDTKATDAAPLTDSTKAPAGRVCVYHGQQVLVTTSFVYFADSSLVVVNLLLHCRCFLRDNRRNLPGIFVRPGRTFISGGKETNIPVRNSYIIDDIKNPKKLGGFYE</sequence>
<keyword evidence="1" id="KW-0175">Coiled coil</keyword>
<accession>A0A8J2L1D7</accession>
<feature type="domain" description="V-SNARE coiled-coil homology" evidence="3">
    <location>
        <begin position="1"/>
        <end position="46"/>
    </location>
</feature>
<dbReference type="CDD" id="cd15870">
    <property type="entry name" value="R-SNARE_VAMP2"/>
    <property type="match status" value="1"/>
</dbReference>
<protein>
    <recommendedName>
        <fullName evidence="3">V-SNARE coiled-coil homology domain-containing protein</fullName>
    </recommendedName>
</protein>
<proteinExistence type="predicted"/>
<name>A0A8J2L1D7_9HEXA</name>
<dbReference type="AlphaFoldDB" id="A0A8J2L1D7"/>